<feature type="compositionally biased region" description="Basic residues" evidence="1">
    <location>
        <begin position="32"/>
        <end position="43"/>
    </location>
</feature>
<evidence type="ECO:0000313" key="3">
    <source>
        <dbReference type="Proteomes" id="UP000184148"/>
    </source>
</evidence>
<reference evidence="3" key="1">
    <citation type="submission" date="2016-11" db="EMBL/GenBank/DDBJ databases">
        <authorList>
            <person name="Varghese N."/>
            <person name="Submissions S."/>
        </authorList>
    </citation>
    <scope>NUCLEOTIDE SEQUENCE [LARGE SCALE GENOMIC DNA]</scope>
    <source>
        <strain evidence="3">DSM 12395</strain>
    </source>
</reference>
<dbReference type="EMBL" id="FQUY01000001">
    <property type="protein sequence ID" value="SHE30987.1"/>
    <property type="molecule type" value="Genomic_DNA"/>
</dbReference>
<proteinExistence type="predicted"/>
<evidence type="ECO:0000313" key="2">
    <source>
        <dbReference type="EMBL" id="SHE30987.1"/>
    </source>
</evidence>
<evidence type="ECO:0000256" key="1">
    <source>
        <dbReference type="SAM" id="MobiDB-lite"/>
    </source>
</evidence>
<feature type="compositionally biased region" description="Basic and acidic residues" evidence="1">
    <location>
        <begin position="13"/>
        <end position="26"/>
    </location>
</feature>
<accession>A0A1M4SG64</accession>
<dbReference type="RefSeq" id="WP_073234035.1">
    <property type="nucleotide sequence ID" value="NZ_FQUY01000001.1"/>
</dbReference>
<sequence length="59" mass="6921">MREKPVIVLDPGHGGKDPRAVAREPRQGAARTQRRGRSRRMIRKQQAAESYRQVQEYYK</sequence>
<name>A0A1M4SG64_9FIRM</name>
<gene>
    <name evidence="2" type="ORF">SAMN02745133_00103</name>
</gene>
<dbReference type="AlphaFoldDB" id="A0A1M4SG64"/>
<organism evidence="2 3">
    <name type="scientific">Desulforamulus putei DSM 12395</name>
    <dbReference type="NCBI Taxonomy" id="1121429"/>
    <lineage>
        <taxon>Bacteria</taxon>
        <taxon>Bacillati</taxon>
        <taxon>Bacillota</taxon>
        <taxon>Clostridia</taxon>
        <taxon>Eubacteriales</taxon>
        <taxon>Peptococcaceae</taxon>
        <taxon>Desulforamulus</taxon>
    </lineage>
</organism>
<feature type="region of interest" description="Disordered" evidence="1">
    <location>
        <begin position="1"/>
        <end position="59"/>
    </location>
</feature>
<dbReference type="STRING" id="1121429.SAMN02745133_00103"/>
<evidence type="ECO:0008006" key="4">
    <source>
        <dbReference type="Google" id="ProtNLM"/>
    </source>
</evidence>
<protein>
    <recommendedName>
        <fullName evidence="4">N-acetylmuramoyl-L-alanine amidase</fullName>
    </recommendedName>
</protein>
<keyword evidence="3" id="KW-1185">Reference proteome</keyword>
<dbReference type="Proteomes" id="UP000184148">
    <property type="component" value="Unassembled WGS sequence"/>
</dbReference>